<feature type="region of interest" description="Disordered" evidence="1">
    <location>
        <begin position="585"/>
        <end position="605"/>
    </location>
</feature>
<dbReference type="GO" id="GO:0042162">
    <property type="term" value="F:telomeric DNA binding"/>
    <property type="evidence" value="ECO:0007669"/>
    <property type="project" value="TreeGrafter"/>
</dbReference>
<dbReference type="InterPro" id="IPR051970">
    <property type="entry name" value="TEL2_Regulation"/>
</dbReference>
<gene>
    <name evidence="2" type="primary">TELO2</name>
    <name evidence="2" type="ORF">IWQ62_005941</name>
</gene>
<name>A0A9W8AQ10_9FUNG</name>
<reference evidence="2" key="1">
    <citation type="submission" date="2022-07" db="EMBL/GenBank/DDBJ databases">
        <title>Phylogenomic reconstructions and comparative analyses of Kickxellomycotina fungi.</title>
        <authorList>
            <person name="Reynolds N.K."/>
            <person name="Stajich J.E."/>
            <person name="Barry K."/>
            <person name="Grigoriev I.V."/>
            <person name="Crous P."/>
            <person name="Smith M.E."/>
        </authorList>
    </citation>
    <scope>NUCLEOTIDE SEQUENCE</scope>
    <source>
        <strain evidence="2">RSA 1196</strain>
    </source>
</reference>
<keyword evidence="3" id="KW-1185">Reference proteome</keyword>
<dbReference type="EMBL" id="JANBPY010002802">
    <property type="protein sequence ID" value="KAJ1953657.1"/>
    <property type="molecule type" value="Genomic_DNA"/>
</dbReference>
<evidence type="ECO:0000256" key="1">
    <source>
        <dbReference type="SAM" id="MobiDB-lite"/>
    </source>
</evidence>
<dbReference type="Proteomes" id="UP001150925">
    <property type="component" value="Unassembled WGS sequence"/>
</dbReference>
<dbReference type="GO" id="GO:0051083">
    <property type="term" value="P:'de novo' cotranslational protein folding"/>
    <property type="evidence" value="ECO:0007669"/>
    <property type="project" value="TreeGrafter"/>
</dbReference>
<dbReference type="GO" id="GO:0005829">
    <property type="term" value="C:cytosol"/>
    <property type="evidence" value="ECO:0007669"/>
    <property type="project" value="TreeGrafter"/>
</dbReference>
<evidence type="ECO:0000313" key="2">
    <source>
        <dbReference type="EMBL" id="KAJ1953657.1"/>
    </source>
</evidence>
<proteinExistence type="predicted"/>
<dbReference type="PANTHER" id="PTHR15830:SF10">
    <property type="entry name" value="TELOMERE LENGTH REGULATION PROTEIN TEL2 HOMOLOG"/>
    <property type="match status" value="1"/>
</dbReference>
<dbReference type="PANTHER" id="PTHR15830">
    <property type="entry name" value="TELOMERE LENGTH REGULATION PROTEIN TEL2 FAMILY MEMBER"/>
    <property type="match status" value="1"/>
</dbReference>
<accession>A0A9W8AQ10</accession>
<sequence length="605" mass="67615">MKVDQSVYAEFRSKLRQFQTILREPTTTHADVITTLSVPLRYLGLGQSPAHEASTPAFSMASISLSHRGLFLERYYTGFLRCLLEQVPPRFLPSFSPEEKLQCWYPWFGLQTPAKLDLHVGILPGIALGILVRYVSTQPTEPLQSDSASPRQTMTLSDAVQIPSEPTRVTHSTTLLAIVDILEQYVSQVTLLNVFQGILARIDMTRHEHAGSNTTVNQNGINHQVRDQALVQYRTYLANYCGIPSRLTNCVANDAIPENLQSTSFFTQCGQQILQWALEVASADLGIPEPKKSSTELNTYGPIRMTLVKLCVLNQCEPFIQEYLSILHRDFDEPYIAVLVTLLGGAFSQLEPVAWHCYLGTAIRVTYHHYLKHDLTNLPRCIILLHRLIKGVSDSSAPRDDESKYEQENLYDNGPPLDLDAVAHTVICVFILQGTVKTLVLKLLVPLVAHLGISLEDNQKYTRQLREALLSVWCSPTFLSNTPTETIRSVTEALLLTIAQSSPSELMKSLSSPATMRGIQFFLEYPFLDIRNWGLVVAECLSARIDDPGHRLAFGLDEEDPQLQQLRELSGFTVDLTKPTTLSALKANTATEKHRTTPLTSQSLA</sequence>
<evidence type="ECO:0000313" key="3">
    <source>
        <dbReference type="Proteomes" id="UP001150925"/>
    </source>
</evidence>
<dbReference type="GO" id="GO:0051879">
    <property type="term" value="F:Hsp90 protein binding"/>
    <property type="evidence" value="ECO:0007669"/>
    <property type="project" value="TreeGrafter"/>
</dbReference>
<dbReference type="AlphaFoldDB" id="A0A9W8AQ10"/>
<comment type="caution">
    <text evidence="2">The sequence shown here is derived from an EMBL/GenBank/DDBJ whole genome shotgun (WGS) entry which is preliminary data.</text>
</comment>
<organism evidence="2 3">
    <name type="scientific">Dispira parvispora</name>
    <dbReference type="NCBI Taxonomy" id="1520584"/>
    <lineage>
        <taxon>Eukaryota</taxon>
        <taxon>Fungi</taxon>
        <taxon>Fungi incertae sedis</taxon>
        <taxon>Zoopagomycota</taxon>
        <taxon>Kickxellomycotina</taxon>
        <taxon>Dimargaritomycetes</taxon>
        <taxon>Dimargaritales</taxon>
        <taxon>Dimargaritaceae</taxon>
        <taxon>Dispira</taxon>
    </lineage>
</organism>
<protein>
    <submittedName>
        <fullName evidence="2">TEL2, telomere maintenance protein 2</fullName>
    </submittedName>
</protein>
<feature type="non-terminal residue" evidence="2">
    <location>
        <position position="605"/>
    </location>
</feature>
<dbReference type="OrthoDB" id="10258062at2759"/>